<keyword evidence="1" id="KW-0472">Membrane</keyword>
<reference evidence="2 4" key="2">
    <citation type="submission" date="2018-03" db="EMBL/GenBank/DDBJ databases">
        <title>Genomic Encyclopedia of Archaeal and Bacterial Type Strains, Phase II (KMG-II): from individual species to whole genera.</title>
        <authorList>
            <person name="Goeker M."/>
        </authorList>
    </citation>
    <scope>NUCLEOTIDE SEQUENCE [LARGE SCALE GENOMIC DNA]</scope>
    <source>
        <strain evidence="2 4">DSM 25227</strain>
    </source>
</reference>
<evidence type="ECO:0000313" key="5">
    <source>
        <dbReference type="Proteomes" id="UP000251571"/>
    </source>
</evidence>
<sequence>MDGMHRDVAARIDAVEAALGERLHLSGSLEAKLAGARGRLPRAALAQARELSTARAMLANPATARNLDAGRVVETCAMLERHLAAIPEGKYRRRARSGLIGLVALRLLIVFGLVLAVLAWRGLT</sequence>
<protein>
    <submittedName>
        <fullName evidence="3">Uncharacterized protein</fullName>
    </submittedName>
</protein>
<organism evidence="3 5">
    <name type="scientific">Jannaschia seohaensis</name>
    <dbReference type="NCBI Taxonomy" id="475081"/>
    <lineage>
        <taxon>Bacteria</taxon>
        <taxon>Pseudomonadati</taxon>
        <taxon>Pseudomonadota</taxon>
        <taxon>Alphaproteobacteria</taxon>
        <taxon>Rhodobacterales</taxon>
        <taxon>Roseobacteraceae</taxon>
        <taxon>Jannaschia</taxon>
    </lineage>
</organism>
<evidence type="ECO:0000313" key="3">
    <source>
        <dbReference type="EMBL" id="SSA38785.1"/>
    </source>
</evidence>
<dbReference type="EMBL" id="QGDJ01000001">
    <property type="protein sequence ID" value="PWJ22507.1"/>
    <property type="molecule type" value="Genomic_DNA"/>
</dbReference>
<evidence type="ECO:0000313" key="4">
    <source>
        <dbReference type="Proteomes" id="UP000245839"/>
    </source>
</evidence>
<keyword evidence="4" id="KW-1185">Reference proteome</keyword>
<feature type="transmembrane region" description="Helical" evidence="1">
    <location>
        <begin position="99"/>
        <end position="120"/>
    </location>
</feature>
<dbReference type="OrthoDB" id="7659400at2"/>
<dbReference type="Proteomes" id="UP000245839">
    <property type="component" value="Unassembled WGS sequence"/>
</dbReference>
<evidence type="ECO:0000313" key="2">
    <source>
        <dbReference type="EMBL" id="PWJ22507.1"/>
    </source>
</evidence>
<name>A0A2Y9A3G9_9RHOB</name>
<reference evidence="3 5" key="1">
    <citation type="submission" date="2016-10" db="EMBL/GenBank/DDBJ databases">
        <authorList>
            <person name="Cai Z."/>
        </authorList>
    </citation>
    <scope>NUCLEOTIDE SEQUENCE [LARGE SCALE GENOMIC DNA]</scope>
    <source>
        <strain evidence="3 5">DSM 25227</strain>
    </source>
</reference>
<keyword evidence="1" id="KW-0812">Transmembrane</keyword>
<gene>
    <name evidence="2" type="ORF">BCF38_101921</name>
    <name evidence="3" type="ORF">SAMN05421539_101921</name>
</gene>
<dbReference type="Proteomes" id="UP000251571">
    <property type="component" value="Unassembled WGS sequence"/>
</dbReference>
<proteinExistence type="predicted"/>
<dbReference type="AlphaFoldDB" id="A0A2Y9A3G9"/>
<evidence type="ECO:0000256" key="1">
    <source>
        <dbReference type="SAM" id="Phobius"/>
    </source>
</evidence>
<dbReference type="RefSeq" id="WP_109563053.1">
    <property type="nucleotide sequence ID" value="NZ_QGDJ01000001.1"/>
</dbReference>
<dbReference type="EMBL" id="UETC01000001">
    <property type="protein sequence ID" value="SSA38785.1"/>
    <property type="molecule type" value="Genomic_DNA"/>
</dbReference>
<accession>A0A2Y9A3G9</accession>
<keyword evidence="1" id="KW-1133">Transmembrane helix</keyword>